<sequence>MLAMAVDPQAHVLRPVRRQVPRPAAGEVLLRVLACGVCRTDLHILDGDLPPHRPGVIPGHEIVGTVVGRGPGAVRFTDGQRVGVPWLGRACGVCGFCGSGHENLCDAPAFTGYDRDGGYAEYVAADERFCLELPPGCDDAHAAPLLCAGLIGFRTWRLAGGAEPRHIGLWGFGAAAHIVCQLASAQGQQVYAFTRSGDSAGQAFARELGATWAGGSDEAPPRPLDASLIFAPVGALVPAALASVRKGGRVVCGGIHMSDLPSFRYELLWGERELRSVANLTREDGAAFFELLRRMPLRTHVQVFALEQAQAAVDAVRSGRVNGAAVLVPRGVRQPSPNAP</sequence>
<name>A0A937D5R1_9BURK</name>
<evidence type="ECO:0000259" key="6">
    <source>
        <dbReference type="Pfam" id="PF08240"/>
    </source>
</evidence>
<evidence type="ECO:0000256" key="5">
    <source>
        <dbReference type="ARBA" id="ARBA00023002"/>
    </source>
</evidence>
<dbReference type="Proteomes" id="UP000613011">
    <property type="component" value="Unassembled WGS sequence"/>
</dbReference>
<organism evidence="7 8">
    <name type="scientific">Ramlibacter aurantiacus</name>
    <dbReference type="NCBI Taxonomy" id="2801330"/>
    <lineage>
        <taxon>Bacteria</taxon>
        <taxon>Pseudomonadati</taxon>
        <taxon>Pseudomonadota</taxon>
        <taxon>Betaproteobacteria</taxon>
        <taxon>Burkholderiales</taxon>
        <taxon>Comamonadaceae</taxon>
        <taxon>Ramlibacter</taxon>
    </lineage>
</organism>
<dbReference type="PROSITE" id="PS00059">
    <property type="entry name" value="ADH_ZINC"/>
    <property type="match status" value="1"/>
</dbReference>
<feature type="domain" description="Alcohol dehydrogenase-like N-terminal" evidence="6">
    <location>
        <begin position="25"/>
        <end position="134"/>
    </location>
</feature>
<protein>
    <submittedName>
        <fullName evidence="7">Zinc-dependent alcohol dehydrogenase family protein</fullName>
    </submittedName>
</protein>
<evidence type="ECO:0000256" key="1">
    <source>
        <dbReference type="ARBA" id="ARBA00001947"/>
    </source>
</evidence>
<evidence type="ECO:0000313" key="7">
    <source>
        <dbReference type="EMBL" id="MBL0419001.1"/>
    </source>
</evidence>
<dbReference type="InterPro" id="IPR014187">
    <property type="entry name" value="ADH_Zn_typ-2"/>
</dbReference>
<dbReference type="GO" id="GO:0008270">
    <property type="term" value="F:zinc ion binding"/>
    <property type="evidence" value="ECO:0007669"/>
    <property type="project" value="InterPro"/>
</dbReference>
<dbReference type="SUPFAM" id="SSF51735">
    <property type="entry name" value="NAD(P)-binding Rossmann-fold domains"/>
    <property type="match status" value="1"/>
</dbReference>
<keyword evidence="5" id="KW-0560">Oxidoreductase</keyword>
<evidence type="ECO:0000313" key="8">
    <source>
        <dbReference type="Proteomes" id="UP000613011"/>
    </source>
</evidence>
<comment type="cofactor">
    <cofactor evidence="1">
        <name>Zn(2+)</name>
        <dbReference type="ChEBI" id="CHEBI:29105"/>
    </cofactor>
</comment>
<dbReference type="InterPro" id="IPR011032">
    <property type="entry name" value="GroES-like_sf"/>
</dbReference>
<dbReference type="GO" id="GO:0004022">
    <property type="term" value="F:alcohol dehydrogenase (NAD+) activity"/>
    <property type="evidence" value="ECO:0007669"/>
    <property type="project" value="TreeGrafter"/>
</dbReference>
<dbReference type="Gene3D" id="3.90.180.10">
    <property type="entry name" value="Medium-chain alcohol dehydrogenases, catalytic domain"/>
    <property type="match status" value="1"/>
</dbReference>
<dbReference type="InterPro" id="IPR013154">
    <property type="entry name" value="ADH-like_N"/>
</dbReference>
<keyword evidence="3" id="KW-0479">Metal-binding</keyword>
<dbReference type="Gene3D" id="3.40.50.720">
    <property type="entry name" value="NAD(P)-binding Rossmann-like Domain"/>
    <property type="match status" value="1"/>
</dbReference>
<dbReference type="GO" id="GO:0005737">
    <property type="term" value="C:cytoplasm"/>
    <property type="evidence" value="ECO:0007669"/>
    <property type="project" value="TreeGrafter"/>
</dbReference>
<dbReference type="CDD" id="cd08298">
    <property type="entry name" value="CAD2"/>
    <property type="match status" value="1"/>
</dbReference>
<dbReference type="PANTHER" id="PTHR42940">
    <property type="entry name" value="ALCOHOL DEHYDROGENASE 1-RELATED"/>
    <property type="match status" value="1"/>
</dbReference>
<accession>A0A937D5R1</accession>
<keyword evidence="4" id="KW-0862">Zinc</keyword>
<dbReference type="InterPro" id="IPR002328">
    <property type="entry name" value="ADH_Zn_CS"/>
</dbReference>
<dbReference type="NCBIfam" id="TIGR02822">
    <property type="entry name" value="adh_fam_2"/>
    <property type="match status" value="1"/>
</dbReference>
<dbReference type="Pfam" id="PF08240">
    <property type="entry name" value="ADH_N"/>
    <property type="match status" value="1"/>
</dbReference>
<dbReference type="EMBL" id="JAEQNA010000001">
    <property type="protein sequence ID" value="MBL0419001.1"/>
    <property type="molecule type" value="Genomic_DNA"/>
</dbReference>
<evidence type="ECO:0000256" key="4">
    <source>
        <dbReference type="ARBA" id="ARBA00022833"/>
    </source>
</evidence>
<gene>
    <name evidence="7" type="ORF">JI739_01455</name>
</gene>
<dbReference type="AlphaFoldDB" id="A0A937D5R1"/>
<keyword evidence="8" id="KW-1185">Reference proteome</keyword>
<proteinExistence type="inferred from homology"/>
<comment type="caution">
    <text evidence="7">The sequence shown here is derived from an EMBL/GenBank/DDBJ whole genome shotgun (WGS) entry which is preliminary data.</text>
</comment>
<evidence type="ECO:0000256" key="3">
    <source>
        <dbReference type="ARBA" id="ARBA00022723"/>
    </source>
</evidence>
<evidence type="ECO:0000256" key="2">
    <source>
        <dbReference type="ARBA" id="ARBA00008072"/>
    </source>
</evidence>
<dbReference type="RefSeq" id="WP_201683269.1">
    <property type="nucleotide sequence ID" value="NZ_JAEQNA010000001.1"/>
</dbReference>
<dbReference type="SUPFAM" id="SSF50129">
    <property type="entry name" value="GroES-like"/>
    <property type="match status" value="1"/>
</dbReference>
<comment type="similarity">
    <text evidence="2">Belongs to the zinc-containing alcohol dehydrogenase family.</text>
</comment>
<dbReference type="PANTHER" id="PTHR42940:SF8">
    <property type="entry name" value="VACUOLAR PROTEIN SORTING-ASSOCIATED PROTEIN 11"/>
    <property type="match status" value="1"/>
</dbReference>
<reference evidence="7" key="1">
    <citation type="submission" date="2021-01" db="EMBL/GenBank/DDBJ databases">
        <title>Ramlibacter sp. strain AW1 16S ribosomal RNA gene Genome sequencing and assembly.</title>
        <authorList>
            <person name="Kang M."/>
        </authorList>
    </citation>
    <scope>NUCLEOTIDE SEQUENCE</scope>
    <source>
        <strain evidence="7">AW1</strain>
    </source>
</reference>
<dbReference type="InterPro" id="IPR036291">
    <property type="entry name" value="NAD(P)-bd_dom_sf"/>
</dbReference>